<dbReference type="Proteomes" id="UP000818029">
    <property type="component" value="Chromosome A11"/>
</dbReference>
<reference evidence="4" key="2">
    <citation type="submission" date="2025-08" db="UniProtKB">
        <authorList>
            <consortium name="RefSeq"/>
        </authorList>
    </citation>
    <scope>IDENTIFICATION</scope>
</reference>
<dbReference type="SUPFAM" id="SSF53756">
    <property type="entry name" value="UDP-Glycosyltransferase/glycogen phosphorylase"/>
    <property type="match status" value="1"/>
</dbReference>
<reference evidence="3" key="1">
    <citation type="journal article" date="2020" name="Nat. Genet.">
        <title>Genomic diversifications of five Gossypium allopolyploid species and their impact on cotton improvement.</title>
        <authorList>
            <person name="Chen Z.J."/>
            <person name="Sreedasyam A."/>
            <person name="Ando A."/>
            <person name="Song Q."/>
            <person name="De Santiago L.M."/>
            <person name="Hulse-Kemp A.M."/>
            <person name="Ding M."/>
            <person name="Ye W."/>
            <person name="Kirkbride R.C."/>
            <person name="Jenkins J."/>
            <person name="Plott C."/>
            <person name="Lovell J."/>
            <person name="Lin Y.M."/>
            <person name="Vaughn R."/>
            <person name="Liu B."/>
            <person name="Simpson S."/>
            <person name="Scheffler B.E."/>
            <person name="Wen L."/>
            <person name="Saski C.A."/>
            <person name="Grover C.E."/>
            <person name="Hu G."/>
            <person name="Conover J.L."/>
            <person name="Carlson J.W."/>
            <person name="Shu S."/>
            <person name="Boston L.B."/>
            <person name="Williams M."/>
            <person name="Peterson D.G."/>
            <person name="McGee K."/>
            <person name="Jones D.C."/>
            <person name="Wendel J.F."/>
            <person name="Stelly D.M."/>
            <person name="Grimwood J."/>
            <person name="Schmutz J."/>
        </authorList>
    </citation>
    <scope>NUCLEOTIDE SEQUENCE [LARGE SCALE GENOMIC DNA]</scope>
    <source>
        <strain evidence="3">cv. TM-1</strain>
    </source>
</reference>
<dbReference type="GeneID" id="121203023"/>
<gene>
    <name evidence="4" type="primary">LOC121203023</name>
</gene>
<dbReference type="RefSeq" id="XP_040936790.1">
    <property type="nucleotide sequence ID" value="XM_041080856.1"/>
</dbReference>
<accession>A0ABM2Z531</accession>
<evidence type="ECO:0000313" key="4">
    <source>
        <dbReference type="RefSeq" id="XP_040936790.1"/>
    </source>
</evidence>
<sequence>MGKPYVLVIPYPTQGHVIPLVELSQNLAKQGIKISFVNTVFNHKRVLDAFGEKVDENGLLHLLSVPDGLEDGEDRNQLGKLTERLCQVMPTQLKELIHKVNGSDDDKISCVLADINIGLALDVAAELGIPTVGLWPGAVFQLAMLLSIPKFIDDGLIDEIDVGEVEVVDSMGEWEWHWWQTTWENGSGTGGRQHGRMGRGKWQTAWENGKRQVGV</sequence>
<comment type="similarity">
    <text evidence="1">Belongs to the UDP-glycosyltransferase family.</text>
</comment>
<evidence type="ECO:0000256" key="2">
    <source>
        <dbReference type="ARBA" id="ARBA00022676"/>
    </source>
</evidence>
<evidence type="ECO:0000256" key="1">
    <source>
        <dbReference type="ARBA" id="ARBA00009995"/>
    </source>
</evidence>
<organism evidence="3 4">
    <name type="scientific">Gossypium hirsutum</name>
    <name type="common">Upland cotton</name>
    <name type="synonym">Gossypium mexicanum</name>
    <dbReference type="NCBI Taxonomy" id="3635"/>
    <lineage>
        <taxon>Eukaryota</taxon>
        <taxon>Viridiplantae</taxon>
        <taxon>Streptophyta</taxon>
        <taxon>Embryophyta</taxon>
        <taxon>Tracheophyta</taxon>
        <taxon>Spermatophyta</taxon>
        <taxon>Magnoliopsida</taxon>
        <taxon>eudicotyledons</taxon>
        <taxon>Gunneridae</taxon>
        <taxon>Pentapetalae</taxon>
        <taxon>rosids</taxon>
        <taxon>malvids</taxon>
        <taxon>Malvales</taxon>
        <taxon>Malvaceae</taxon>
        <taxon>Malvoideae</taxon>
        <taxon>Gossypium</taxon>
    </lineage>
</organism>
<evidence type="ECO:0000313" key="3">
    <source>
        <dbReference type="Proteomes" id="UP000818029"/>
    </source>
</evidence>
<protein>
    <submittedName>
        <fullName evidence="4">UDP-glycosyltransferase 83A1 isoform X1</fullName>
    </submittedName>
</protein>
<keyword evidence="2" id="KW-0808">Transferase</keyword>
<keyword evidence="3" id="KW-1185">Reference proteome</keyword>
<keyword evidence="2" id="KW-0328">Glycosyltransferase</keyword>
<dbReference type="Gene3D" id="3.40.50.2000">
    <property type="entry name" value="Glycogen Phosphorylase B"/>
    <property type="match status" value="1"/>
</dbReference>
<dbReference type="PANTHER" id="PTHR11926">
    <property type="entry name" value="GLUCOSYL/GLUCURONOSYL TRANSFERASES"/>
    <property type="match status" value="1"/>
</dbReference>
<name>A0ABM2Z531_GOSHI</name>
<proteinExistence type="inferred from homology"/>
<dbReference type="PANTHER" id="PTHR11926:SF1412">
    <property type="entry name" value="UDP-GLYCOSYLTRANSFERASE 83A1-LIKE"/>
    <property type="match status" value="1"/>
</dbReference>